<comment type="caution">
    <text evidence="5">The sequence shown here is derived from an EMBL/GenBank/DDBJ whole genome shotgun (WGS) entry which is preliminary data.</text>
</comment>
<dbReference type="SMART" id="SM00420">
    <property type="entry name" value="HTH_DEOR"/>
    <property type="match status" value="1"/>
</dbReference>
<evidence type="ECO:0000256" key="1">
    <source>
        <dbReference type="ARBA" id="ARBA00022491"/>
    </source>
</evidence>
<dbReference type="SUPFAM" id="SSF46785">
    <property type="entry name" value="Winged helix' DNA-binding domain"/>
    <property type="match status" value="1"/>
</dbReference>
<sequence>MQPLLPPRQMDILETARREGRVTVDSLANRFDVTPQTIRKDLNDLCDREILHRVHGGAVFPSNTVNLAYQSRREIAAGGKVRIGEKVAELIPDNASLILNIGTTTEAVASALTRHEGLMVITNNLNVAMILSEAPGVELVISGGMVRKSDRGIVGAAAIDLIRQFKVDYAIIGASAIDEEGALLDFDYREVRVAQAILAQARKKILVADATKFERRAPVQIGHISEMDCFVTDAPPPDGIAELCEVAGVSVTVAEPLQSELVYG</sequence>
<keyword evidence="2" id="KW-0805">Transcription regulation</keyword>
<dbReference type="SUPFAM" id="SSF100950">
    <property type="entry name" value="NagB/RpiA/CoA transferase-like"/>
    <property type="match status" value="1"/>
</dbReference>
<evidence type="ECO:0000256" key="2">
    <source>
        <dbReference type="ARBA" id="ARBA00023015"/>
    </source>
</evidence>
<evidence type="ECO:0000313" key="5">
    <source>
        <dbReference type="EMBL" id="MBW8639535.1"/>
    </source>
</evidence>
<keyword evidence="6" id="KW-1185">Reference proteome</keyword>
<dbReference type="PROSITE" id="PS51000">
    <property type="entry name" value="HTH_DEOR_2"/>
    <property type="match status" value="1"/>
</dbReference>
<dbReference type="GO" id="GO:0003700">
    <property type="term" value="F:DNA-binding transcription factor activity"/>
    <property type="evidence" value="ECO:0007669"/>
    <property type="project" value="InterPro"/>
</dbReference>
<dbReference type="Pfam" id="PF00455">
    <property type="entry name" value="DeoRC"/>
    <property type="match status" value="1"/>
</dbReference>
<evidence type="ECO:0000256" key="3">
    <source>
        <dbReference type="ARBA" id="ARBA00023163"/>
    </source>
</evidence>
<accession>A0AAE2ZRI0</accession>
<dbReference type="InterPro" id="IPR050313">
    <property type="entry name" value="Carb_Metab_HTH_regulators"/>
</dbReference>
<dbReference type="AlphaFoldDB" id="A0AAE2ZRI0"/>
<dbReference type="InterPro" id="IPR001034">
    <property type="entry name" value="DeoR_HTH"/>
</dbReference>
<proteinExistence type="predicted"/>
<feature type="domain" description="HTH deoR-type" evidence="4">
    <location>
        <begin position="5"/>
        <end position="60"/>
    </location>
</feature>
<gene>
    <name evidence="5" type="ORF">K1W69_20250</name>
</gene>
<dbReference type="PANTHER" id="PTHR30363">
    <property type="entry name" value="HTH-TYPE TRANSCRIPTIONAL REGULATOR SRLR-RELATED"/>
    <property type="match status" value="1"/>
</dbReference>
<dbReference type="InterPro" id="IPR036390">
    <property type="entry name" value="WH_DNA-bd_sf"/>
</dbReference>
<dbReference type="PANTHER" id="PTHR30363:SF4">
    <property type="entry name" value="GLYCEROL-3-PHOSPHATE REGULON REPRESSOR"/>
    <property type="match status" value="1"/>
</dbReference>
<dbReference type="InterPro" id="IPR036388">
    <property type="entry name" value="WH-like_DNA-bd_sf"/>
</dbReference>
<protein>
    <submittedName>
        <fullName evidence="5">DeoR/GlpR family DNA-binding transcription regulator</fullName>
    </submittedName>
</protein>
<dbReference type="RefSeq" id="WP_220230260.1">
    <property type="nucleotide sequence ID" value="NZ_JAICBX010000004.1"/>
</dbReference>
<dbReference type="InterPro" id="IPR037171">
    <property type="entry name" value="NagB/RpiA_transferase-like"/>
</dbReference>
<dbReference type="Gene3D" id="1.10.10.10">
    <property type="entry name" value="Winged helix-like DNA-binding domain superfamily/Winged helix DNA-binding domain"/>
    <property type="match status" value="1"/>
</dbReference>
<dbReference type="PRINTS" id="PR00037">
    <property type="entry name" value="HTHLACR"/>
</dbReference>
<keyword evidence="5" id="KW-0238">DNA-binding</keyword>
<organism evidence="5 6">
    <name type="scientific">Flavimaribacter sediminis</name>
    <dbReference type="NCBI Taxonomy" id="2865987"/>
    <lineage>
        <taxon>Bacteria</taxon>
        <taxon>Pseudomonadati</taxon>
        <taxon>Pseudomonadota</taxon>
        <taxon>Alphaproteobacteria</taxon>
        <taxon>Hyphomicrobiales</taxon>
        <taxon>Rhizobiaceae</taxon>
        <taxon>Flavimaribacter</taxon>
    </lineage>
</organism>
<dbReference type="Pfam" id="PF08220">
    <property type="entry name" value="HTH_DeoR"/>
    <property type="match status" value="1"/>
</dbReference>
<keyword evidence="1" id="KW-0678">Repressor</keyword>
<dbReference type="Gene3D" id="3.40.50.1360">
    <property type="match status" value="1"/>
</dbReference>
<dbReference type="GO" id="GO:0003677">
    <property type="term" value="F:DNA binding"/>
    <property type="evidence" value="ECO:0007669"/>
    <property type="project" value="UniProtKB-KW"/>
</dbReference>
<dbReference type="InterPro" id="IPR014036">
    <property type="entry name" value="DeoR-like_C"/>
</dbReference>
<keyword evidence="3" id="KW-0804">Transcription</keyword>
<evidence type="ECO:0000259" key="4">
    <source>
        <dbReference type="PROSITE" id="PS51000"/>
    </source>
</evidence>
<name>A0AAE2ZRI0_9HYPH</name>
<dbReference type="SMART" id="SM01134">
    <property type="entry name" value="DeoRC"/>
    <property type="match status" value="1"/>
</dbReference>
<evidence type="ECO:0000313" key="6">
    <source>
        <dbReference type="Proteomes" id="UP001196509"/>
    </source>
</evidence>
<dbReference type="Proteomes" id="UP001196509">
    <property type="component" value="Unassembled WGS sequence"/>
</dbReference>
<dbReference type="EMBL" id="JAICBX010000004">
    <property type="protein sequence ID" value="MBW8639535.1"/>
    <property type="molecule type" value="Genomic_DNA"/>
</dbReference>
<reference evidence="5" key="1">
    <citation type="submission" date="2021-08" db="EMBL/GenBank/DDBJ databases">
        <title>Hoeflea bacterium WL0058 sp. nov., isolated from the sediment.</title>
        <authorList>
            <person name="Wang L."/>
            <person name="Zhang D."/>
        </authorList>
    </citation>
    <scope>NUCLEOTIDE SEQUENCE</scope>
    <source>
        <strain evidence="5">WL0058</strain>
    </source>
</reference>